<sequence>MIDDYRARLLKAKDMTGDEASIVLTELSSLIGNVNEEIVDREMAYNRMLNDLLSTPDMTAAKARIRAEASEEYEALLRAKGYLVLLTEMMRALKYRLRSLEAEREAAHNQ</sequence>
<dbReference type="EMBL" id="DSQF01000012">
    <property type="protein sequence ID" value="HGZ42740.1"/>
    <property type="molecule type" value="Genomic_DNA"/>
</dbReference>
<organism evidence="2">
    <name type="scientific">Eiseniibacteriota bacterium</name>
    <dbReference type="NCBI Taxonomy" id="2212470"/>
    <lineage>
        <taxon>Bacteria</taxon>
        <taxon>Candidatus Eiseniibacteriota</taxon>
    </lineage>
</organism>
<protein>
    <submittedName>
        <fullName evidence="2">Uncharacterized protein</fullName>
    </submittedName>
</protein>
<reference evidence="2" key="1">
    <citation type="journal article" date="2020" name="mSystems">
        <title>Genome- and Community-Level Interaction Insights into Carbon Utilization and Element Cycling Functions of Hydrothermarchaeota in Hydrothermal Sediment.</title>
        <authorList>
            <person name="Zhou Z."/>
            <person name="Liu Y."/>
            <person name="Xu W."/>
            <person name="Pan J."/>
            <person name="Luo Z.H."/>
            <person name="Li M."/>
        </authorList>
    </citation>
    <scope>NUCLEOTIDE SEQUENCE [LARGE SCALE GENOMIC DNA]</scope>
    <source>
        <strain evidence="2">SpSt-381</strain>
    </source>
</reference>
<evidence type="ECO:0000256" key="1">
    <source>
        <dbReference type="SAM" id="Coils"/>
    </source>
</evidence>
<dbReference type="AlphaFoldDB" id="A0A832MJC0"/>
<evidence type="ECO:0000313" key="2">
    <source>
        <dbReference type="EMBL" id="HGZ42740.1"/>
    </source>
</evidence>
<keyword evidence="1" id="KW-0175">Coiled coil</keyword>
<name>A0A832MJC0_UNCEI</name>
<feature type="coiled-coil region" evidence="1">
    <location>
        <begin position="83"/>
        <end position="110"/>
    </location>
</feature>
<accession>A0A832MJC0</accession>
<comment type="caution">
    <text evidence="2">The sequence shown here is derived from an EMBL/GenBank/DDBJ whole genome shotgun (WGS) entry which is preliminary data.</text>
</comment>
<proteinExistence type="predicted"/>
<gene>
    <name evidence="2" type="ORF">ENR23_04810</name>
</gene>